<protein>
    <recommendedName>
        <fullName evidence="4">Signal peptidase I</fullName>
    </recommendedName>
</protein>
<dbReference type="CDD" id="cd06462">
    <property type="entry name" value="Peptidase_S24_S26"/>
    <property type="match status" value="1"/>
</dbReference>
<evidence type="ECO:0000313" key="3">
    <source>
        <dbReference type="Proteomes" id="UP000546464"/>
    </source>
</evidence>
<dbReference type="RefSeq" id="WP_185676970.1">
    <property type="nucleotide sequence ID" value="NZ_JACHVB010000060.1"/>
</dbReference>
<organism evidence="2 3">
    <name type="scientific">Ruficoccus amylovorans</name>
    <dbReference type="NCBI Taxonomy" id="1804625"/>
    <lineage>
        <taxon>Bacteria</taxon>
        <taxon>Pseudomonadati</taxon>
        <taxon>Verrucomicrobiota</taxon>
        <taxon>Opitutia</taxon>
        <taxon>Puniceicoccales</taxon>
        <taxon>Cerasicoccaceae</taxon>
        <taxon>Ruficoccus</taxon>
    </lineage>
</organism>
<gene>
    <name evidence="2" type="ORF">H5P28_17440</name>
</gene>
<dbReference type="SUPFAM" id="SSF51306">
    <property type="entry name" value="LexA/Signal peptidase"/>
    <property type="match status" value="1"/>
</dbReference>
<evidence type="ECO:0008006" key="4">
    <source>
        <dbReference type="Google" id="ProtNLM"/>
    </source>
</evidence>
<feature type="chain" id="PRO_5032365829" description="Signal peptidase I" evidence="1">
    <location>
        <begin position="23"/>
        <end position="162"/>
    </location>
</feature>
<proteinExistence type="predicted"/>
<name>A0A842HK60_9BACT</name>
<sequence>MKTKAPVTTSIFFALVALIAFAANSVRADVKLASSVAPSQAYSDALAVAAMNDNWTAIPADGKSMLPYYDSKSILMIDRASFSSLSAGMMVVYRDRNGDLVGHQLVRKTENGWIARGINNRGEDPELVTENNYRGVVFGVFHSNGKDNGTLAGKERVIGKSY</sequence>
<accession>A0A842HK60</accession>
<reference evidence="2 3" key="1">
    <citation type="submission" date="2020-07" db="EMBL/GenBank/DDBJ databases">
        <authorList>
            <person name="Feng X."/>
        </authorList>
    </citation>
    <scope>NUCLEOTIDE SEQUENCE [LARGE SCALE GENOMIC DNA]</scope>
    <source>
        <strain evidence="2 3">JCM31066</strain>
    </source>
</reference>
<dbReference type="InterPro" id="IPR036286">
    <property type="entry name" value="LexA/Signal_pep-like_sf"/>
</dbReference>
<keyword evidence="1" id="KW-0732">Signal</keyword>
<evidence type="ECO:0000256" key="1">
    <source>
        <dbReference type="SAM" id="SignalP"/>
    </source>
</evidence>
<dbReference type="EMBL" id="JACHVB010000060">
    <property type="protein sequence ID" value="MBC2596054.1"/>
    <property type="molecule type" value="Genomic_DNA"/>
</dbReference>
<keyword evidence="3" id="KW-1185">Reference proteome</keyword>
<dbReference type="AlphaFoldDB" id="A0A842HK60"/>
<dbReference type="Proteomes" id="UP000546464">
    <property type="component" value="Unassembled WGS sequence"/>
</dbReference>
<evidence type="ECO:0000313" key="2">
    <source>
        <dbReference type="EMBL" id="MBC2596054.1"/>
    </source>
</evidence>
<comment type="caution">
    <text evidence="2">The sequence shown here is derived from an EMBL/GenBank/DDBJ whole genome shotgun (WGS) entry which is preliminary data.</text>
</comment>
<feature type="signal peptide" evidence="1">
    <location>
        <begin position="1"/>
        <end position="22"/>
    </location>
</feature>